<protein>
    <recommendedName>
        <fullName evidence="2">EamA domain-containing protein</fullName>
    </recommendedName>
</protein>
<reference evidence="3 4" key="1">
    <citation type="journal article" date="2013" name="Curr. Biol.">
        <title>The Genome of the Foraminiferan Reticulomyxa filosa.</title>
        <authorList>
            <person name="Glockner G."/>
            <person name="Hulsmann N."/>
            <person name="Schleicher M."/>
            <person name="Noegel A.A."/>
            <person name="Eichinger L."/>
            <person name="Gallinger C."/>
            <person name="Pawlowski J."/>
            <person name="Sierra R."/>
            <person name="Euteneuer U."/>
            <person name="Pillet L."/>
            <person name="Moustafa A."/>
            <person name="Platzer M."/>
            <person name="Groth M."/>
            <person name="Szafranski K."/>
            <person name="Schliwa M."/>
        </authorList>
    </citation>
    <scope>NUCLEOTIDE SEQUENCE [LARGE SCALE GENOMIC DNA]</scope>
</reference>
<organism evidence="3 4">
    <name type="scientific">Reticulomyxa filosa</name>
    <dbReference type="NCBI Taxonomy" id="46433"/>
    <lineage>
        <taxon>Eukaryota</taxon>
        <taxon>Sar</taxon>
        <taxon>Rhizaria</taxon>
        <taxon>Retaria</taxon>
        <taxon>Foraminifera</taxon>
        <taxon>Monothalamids</taxon>
        <taxon>Reticulomyxidae</taxon>
        <taxon>Reticulomyxa</taxon>
    </lineage>
</organism>
<dbReference type="InterPro" id="IPR000620">
    <property type="entry name" value="EamA_dom"/>
</dbReference>
<feature type="transmembrane region" description="Helical" evidence="1">
    <location>
        <begin position="113"/>
        <end position="132"/>
    </location>
</feature>
<comment type="caution">
    <text evidence="3">The sequence shown here is derived from an EMBL/GenBank/DDBJ whole genome shotgun (WGS) entry which is preliminary data.</text>
</comment>
<dbReference type="GO" id="GO:0016020">
    <property type="term" value="C:membrane"/>
    <property type="evidence" value="ECO:0007669"/>
    <property type="project" value="InterPro"/>
</dbReference>
<keyword evidence="1" id="KW-1133">Transmembrane helix</keyword>
<dbReference type="Pfam" id="PF00892">
    <property type="entry name" value="EamA"/>
    <property type="match status" value="1"/>
</dbReference>
<evidence type="ECO:0000313" key="4">
    <source>
        <dbReference type="Proteomes" id="UP000023152"/>
    </source>
</evidence>
<accession>X6NLS7</accession>
<evidence type="ECO:0000313" key="3">
    <source>
        <dbReference type="EMBL" id="ETO26931.1"/>
    </source>
</evidence>
<feature type="transmembrane region" description="Helical" evidence="1">
    <location>
        <begin position="45"/>
        <end position="68"/>
    </location>
</feature>
<feature type="transmembrane region" description="Helical" evidence="1">
    <location>
        <begin position="80"/>
        <end position="107"/>
    </location>
</feature>
<feature type="transmembrane region" description="Helical" evidence="1">
    <location>
        <begin position="12"/>
        <end position="33"/>
    </location>
</feature>
<dbReference type="SUPFAM" id="SSF103481">
    <property type="entry name" value="Multidrug resistance efflux transporter EmrE"/>
    <property type="match status" value="1"/>
</dbReference>
<feature type="transmembrane region" description="Helical" evidence="1">
    <location>
        <begin position="170"/>
        <end position="188"/>
    </location>
</feature>
<feature type="transmembrane region" description="Helical" evidence="1">
    <location>
        <begin position="144"/>
        <end position="164"/>
    </location>
</feature>
<evidence type="ECO:0000256" key="1">
    <source>
        <dbReference type="SAM" id="Phobius"/>
    </source>
</evidence>
<keyword evidence="4" id="KW-1185">Reference proteome</keyword>
<dbReference type="InterPro" id="IPR037185">
    <property type="entry name" value="EmrE-like"/>
</dbReference>
<dbReference type="AlphaFoldDB" id="X6NLS7"/>
<evidence type="ECO:0000259" key="2">
    <source>
        <dbReference type="Pfam" id="PF00892"/>
    </source>
</evidence>
<keyword evidence="1" id="KW-0812">Transmembrane</keyword>
<feature type="domain" description="EamA" evidence="2">
    <location>
        <begin position="18"/>
        <end position="185"/>
    </location>
</feature>
<gene>
    <name evidence="3" type="ORF">RFI_10203</name>
</gene>
<name>X6NLS7_RETFI</name>
<dbReference type="EMBL" id="ASPP01007569">
    <property type="protein sequence ID" value="ETO26931.1"/>
    <property type="molecule type" value="Genomic_DNA"/>
</dbReference>
<dbReference type="Proteomes" id="UP000023152">
    <property type="component" value="Unassembled WGS sequence"/>
</dbReference>
<keyword evidence="1" id="KW-0472">Membrane</keyword>
<proteinExistence type="predicted"/>
<sequence>MGTTKQMEIDCLIYSQILGCLCFLLSYFCFALFLIFQKGVVSKWGSFRCVFLFLTFAFISIAFIASYFHEHFQRIRQMTFFQSLAMMYGGLSLCTILLLLLFIPFLYCFYSCLSFFFFLGSALVVSSVPNVLNAFAIKRTSPALAGLFVNLQPFITIFLASLILGERMALLQYFGGMFIVIGVCFGAYGQKIEEDKKTLAKQVANMTNIEDQQHQPETVVSPQK</sequence>